<name>A0A6M3KSM5_9ZZZZ</name>
<sequence>MATRKMNYEKGCKWEAGDPINDAMLEVLRCVKEKGAEEKTCSDCPFRAS</sequence>
<gene>
    <name evidence="2" type="ORF">MM415A00192_0013</name>
    <name evidence="1" type="ORF">MM415B00178_0021</name>
</gene>
<dbReference type="EMBL" id="MT142529">
    <property type="protein sequence ID" value="QJA84404.1"/>
    <property type="molecule type" value="Genomic_DNA"/>
</dbReference>
<accession>A0A6M3KSM5</accession>
<proteinExistence type="predicted"/>
<evidence type="ECO:0000313" key="2">
    <source>
        <dbReference type="EMBL" id="QJA84404.1"/>
    </source>
</evidence>
<protein>
    <submittedName>
        <fullName evidence="2">Uncharacterized protein</fullName>
    </submittedName>
</protein>
<dbReference type="AlphaFoldDB" id="A0A6M3KSM5"/>
<reference evidence="2" key="1">
    <citation type="submission" date="2020-03" db="EMBL/GenBank/DDBJ databases">
        <title>The deep terrestrial virosphere.</title>
        <authorList>
            <person name="Holmfeldt K."/>
            <person name="Nilsson E."/>
            <person name="Simone D."/>
            <person name="Lopez-Fernandez M."/>
            <person name="Wu X."/>
            <person name="de Brujin I."/>
            <person name="Lundin D."/>
            <person name="Andersson A."/>
            <person name="Bertilsson S."/>
            <person name="Dopson M."/>
        </authorList>
    </citation>
    <scope>NUCLEOTIDE SEQUENCE</scope>
    <source>
        <strain evidence="2">MM415A00192</strain>
        <strain evidence="1">MM415B00178</strain>
    </source>
</reference>
<organism evidence="2">
    <name type="scientific">viral metagenome</name>
    <dbReference type="NCBI Taxonomy" id="1070528"/>
    <lineage>
        <taxon>unclassified sequences</taxon>
        <taxon>metagenomes</taxon>
        <taxon>organismal metagenomes</taxon>
    </lineage>
</organism>
<evidence type="ECO:0000313" key="1">
    <source>
        <dbReference type="EMBL" id="QJA67639.1"/>
    </source>
</evidence>
<dbReference type="EMBL" id="MT141574">
    <property type="protein sequence ID" value="QJA67639.1"/>
    <property type="molecule type" value="Genomic_DNA"/>
</dbReference>